<organism evidence="1">
    <name type="scientific">viral metagenome</name>
    <dbReference type="NCBI Taxonomy" id="1070528"/>
    <lineage>
        <taxon>unclassified sequences</taxon>
        <taxon>metagenomes</taxon>
        <taxon>organismal metagenomes</taxon>
    </lineage>
</organism>
<proteinExistence type="predicted"/>
<evidence type="ECO:0000313" key="1">
    <source>
        <dbReference type="EMBL" id="QJA63127.1"/>
    </source>
</evidence>
<dbReference type="EMBL" id="MT142349">
    <property type="protein sequence ID" value="QJA78706.1"/>
    <property type="molecule type" value="Genomic_DNA"/>
</dbReference>
<accession>A0A6M3J1F6</accession>
<protein>
    <submittedName>
        <fullName evidence="1">Uncharacterized protein</fullName>
    </submittedName>
</protein>
<name>A0A6M3J1F6_9ZZZZ</name>
<evidence type="ECO:0000313" key="2">
    <source>
        <dbReference type="EMBL" id="QJA78706.1"/>
    </source>
</evidence>
<gene>
    <name evidence="2" type="ORF">MM415A01028_0023</name>
    <name evidence="1" type="ORF">MM415B00651_0042</name>
</gene>
<reference evidence="1" key="1">
    <citation type="submission" date="2020-03" db="EMBL/GenBank/DDBJ databases">
        <title>The deep terrestrial virosphere.</title>
        <authorList>
            <person name="Holmfeldt K."/>
            <person name="Nilsson E."/>
            <person name="Simone D."/>
            <person name="Lopez-Fernandez M."/>
            <person name="Wu X."/>
            <person name="de Brujin I."/>
            <person name="Lundin D."/>
            <person name="Andersson A."/>
            <person name="Bertilsson S."/>
            <person name="Dopson M."/>
        </authorList>
    </citation>
    <scope>NUCLEOTIDE SEQUENCE</scope>
    <source>
        <strain evidence="2">MM415A01028</strain>
        <strain evidence="1">MM415B00651</strain>
    </source>
</reference>
<sequence length="74" mass="8500">MPQAKQLPPLKGVNGNYQIELMPMGTSQQGRYVVWYQDDCKWRGLATLKTDKDARIVIDAHEAFQKVVHELEVD</sequence>
<dbReference type="AlphaFoldDB" id="A0A6M3J1F6"/>
<dbReference type="EMBL" id="MT141490">
    <property type="protein sequence ID" value="QJA63127.1"/>
    <property type="molecule type" value="Genomic_DNA"/>
</dbReference>